<accession>A0AA37WZI5</accession>
<keyword evidence="2" id="KW-1185">Reference proteome</keyword>
<organism evidence="1 2">
    <name type="scientific">Cypionkella aquatica</name>
    <dbReference type="NCBI Taxonomy" id="1756042"/>
    <lineage>
        <taxon>Bacteria</taxon>
        <taxon>Pseudomonadati</taxon>
        <taxon>Pseudomonadota</taxon>
        <taxon>Alphaproteobacteria</taxon>
        <taxon>Rhodobacterales</taxon>
        <taxon>Paracoccaceae</taxon>
        <taxon>Cypionkella</taxon>
    </lineage>
</organism>
<dbReference type="AlphaFoldDB" id="A0AA37WZI5"/>
<evidence type="ECO:0000313" key="2">
    <source>
        <dbReference type="Proteomes" id="UP001157355"/>
    </source>
</evidence>
<comment type="caution">
    <text evidence="1">The sequence shown here is derived from an EMBL/GenBank/DDBJ whole genome shotgun (WGS) entry which is preliminary data.</text>
</comment>
<evidence type="ECO:0000313" key="1">
    <source>
        <dbReference type="EMBL" id="GLS86673.1"/>
    </source>
</evidence>
<dbReference type="RefSeq" id="WP_284324890.1">
    <property type="nucleotide sequence ID" value="NZ_BSPP01000005.1"/>
</dbReference>
<sequence length="113" mass="11322">MQFYQEVLTVTVVSTGLFNAYDLIGFDGAKVTTDDALVLGGAKSPSTEIGQPTGIIAMGVLRVKAVGAITLGARVMSAAAGGVKVVGATPANPIGRALNAAADGEFVTVLKLS</sequence>
<gene>
    <name evidence="1" type="ORF">GCM10010873_16470</name>
</gene>
<dbReference type="EMBL" id="BSPP01000005">
    <property type="protein sequence ID" value="GLS86673.1"/>
    <property type="molecule type" value="Genomic_DNA"/>
</dbReference>
<reference evidence="1 2" key="1">
    <citation type="journal article" date="2014" name="Int. J. Syst. Evol. Microbiol.">
        <title>Complete genome sequence of Corynebacterium casei LMG S-19264T (=DSM 44701T), isolated from a smear-ripened cheese.</title>
        <authorList>
            <consortium name="US DOE Joint Genome Institute (JGI-PGF)"/>
            <person name="Walter F."/>
            <person name="Albersmeier A."/>
            <person name="Kalinowski J."/>
            <person name="Ruckert C."/>
        </authorList>
    </citation>
    <scope>NUCLEOTIDE SEQUENCE [LARGE SCALE GENOMIC DNA]</scope>
    <source>
        <strain evidence="1 2">NBRC 111766</strain>
    </source>
</reference>
<dbReference type="Pfam" id="PF09956">
    <property type="entry name" value="Phage_cement_2"/>
    <property type="match status" value="1"/>
</dbReference>
<name>A0AA37WZI5_9RHOB</name>
<dbReference type="Proteomes" id="UP001157355">
    <property type="component" value="Unassembled WGS sequence"/>
</dbReference>
<proteinExistence type="predicted"/>
<protein>
    <submittedName>
        <fullName evidence="1">Uncharacterized protein</fullName>
    </submittedName>
</protein>
<dbReference type="InterPro" id="IPR011231">
    <property type="entry name" value="Phage_VT1-Sakai_H0018"/>
</dbReference>